<dbReference type="AlphaFoldDB" id="A0A382TTI8"/>
<feature type="non-terminal residue" evidence="1">
    <location>
        <position position="48"/>
    </location>
</feature>
<accession>A0A382TTI8</accession>
<organism evidence="1">
    <name type="scientific">marine metagenome</name>
    <dbReference type="NCBI Taxonomy" id="408172"/>
    <lineage>
        <taxon>unclassified sequences</taxon>
        <taxon>metagenomes</taxon>
        <taxon>ecological metagenomes</taxon>
    </lineage>
</organism>
<protein>
    <submittedName>
        <fullName evidence="1">Uncharacterized protein</fullName>
    </submittedName>
</protein>
<name>A0A382TTI8_9ZZZZ</name>
<sequence length="48" mass="4933">MSAYRGQGGNQRNMGQQSGCDRWACSGFGGASACGHCVLGRGHQGDES</sequence>
<evidence type="ECO:0000313" key="1">
    <source>
        <dbReference type="EMBL" id="SVD25062.1"/>
    </source>
</evidence>
<dbReference type="PROSITE" id="PS51257">
    <property type="entry name" value="PROKAR_LIPOPROTEIN"/>
    <property type="match status" value="1"/>
</dbReference>
<gene>
    <name evidence="1" type="ORF">METZ01_LOCUS377916</name>
</gene>
<dbReference type="EMBL" id="UINC01138863">
    <property type="protein sequence ID" value="SVD25062.1"/>
    <property type="molecule type" value="Genomic_DNA"/>
</dbReference>
<reference evidence="1" key="1">
    <citation type="submission" date="2018-05" db="EMBL/GenBank/DDBJ databases">
        <authorList>
            <person name="Lanie J.A."/>
            <person name="Ng W.-L."/>
            <person name="Kazmierczak K.M."/>
            <person name="Andrzejewski T.M."/>
            <person name="Davidsen T.M."/>
            <person name="Wayne K.J."/>
            <person name="Tettelin H."/>
            <person name="Glass J.I."/>
            <person name="Rusch D."/>
            <person name="Podicherti R."/>
            <person name="Tsui H.-C.T."/>
            <person name="Winkler M.E."/>
        </authorList>
    </citation>
    <scope>NUCLEOTIDE SEQUENCE</scope>
</reference>
<proteinExistence type="predicted"/>